<evidence type="ECO:0000256" key="1">
    <source>
        <dbReference type="SAM" id="SignalP"/>
    </source>
</evidence>
<evidence type="ECO:0000313" key="4">
    <source>
        <dbReference type="Proteomes" id="UP000289437"/>
    </source>
</evidence>
<feature type="chain" id="PRO_5020590615" description="Alpha/beta hydrolase domain-containing protein" evidence="1">
    <location>
        <begin position="20"/>
        <end position="667"/>
    </location>
</feature>
<keyword evidence="4" id="KW-1185">Reference proteome</keyword>
<feature type="domain" description="Alpha/beta hydrolase" evidence="2">
    <location>
        <begin position="253"/>
        <end position="657"/>
    </location>
</feature>
<dbReference type="Proteomes" id="UP000289437">
    <property type="component" value="Unassembled WGS sequence"/>
</dbReference>
<sequence>MLKRLTTLALFTLTVAAQARIVRVELKPAPAEVTRDVPATYRVLSGYAYGEVDPHDPHNRIIQDIDHTPLNPRGMVEYTATFTLYAPLHPSPKAVLFYDVVNRGSPALPREYANGDFFLVSGWQGDIPFEGRTSGGGHAETIRVPIARNPDGSPITGSVFARFMDEPAGRETLALAHSITYGANDLPPTPVDLDTTHAHLITRKYEDIDGAVAGQSEIPPTDWSWADCETGTPDPAKICLKQGADPALLYELRYTAKDPLVMGLGFAAVRDLNAFLMTSPGGEGFENPVAGHARAAIAAGVSQSGNFLRSFLNLGFNEDESGHIVFAGLMPIISARQVPLNVRFGVPGGTSMLFEIGTDGANWYAPTPDPIRHNPTAGELDRCTATHTCPKIIELLGSAEFYSLRASMGFVGTTAAADLPLPANVRRFYFAGTTHGGGPGGFSITPHPLANCTLPANPNPETPTRRALILALRQWVVDDTAPPDNIYPTLQAKTLAPAAQVLSTFPRIPGAPLPHDVFNPNLIYALGPEFRANDLSGIAPAQPLTILGATPAVLPTLDPDGNEIGGIHSPLQDAPLGTYTGWNPVNGGFRKGQFCSLTGGYIPFPATAAERSATHDPRPSLEERYPTHAAYVTRVRTAAEALVKQRLLLPDDAEKLIHQAEQAPVPR</sequence>
<dbReference type="InterPro" id="IPR045394">
    <property type="entry name" value="Abhydrolase_dom"/>
</dbReference>
<comment type="caution">
    <text evidence="3">The sequence shown here is derived from an EMBL/GenBank/DDBJ whole genome shotgun (WGS) entry which is preliminary data.</text>
</comment>
<dbReference type="RefSeq" id="WP_128912837.1">
    <property type="nucleotide sequence ID" value="NZ_RDSM01000001.1"/>
</dbReference>
<evidence type="ECO:0000313" key="3">
    <source>
        <dbReference type="EMBL" id="RXH58930.1"/>
    </source>
</evidence>
<evidence type="ECO:0000259" key="2">
    <source>
        <dbReference type="Pfam" id="PF20091"/>
    </source>
</evidence>
<feature type="signal peptide" evidence="1">
    <location>
        <begin position="1"/>
        <end position="19"/>
    </location>
</feature>
<reference evidence="3 4" key="1">
    <citation type="submission" date="2018-11" db="EMBL/GenBank/DDBJ databases">
        <authorList>
            <person name="Mardanov A.V."/>
            <person name="Ravin N.V."/>
            <person name="Dedysh S.N."/>
        </authorList>
    </citation>
    <scope>NUCLEOTIDE SEQUENCE [LARGE SCALE GENOMIC DNA]</scope>
    <source>
        <strain evidence="3 4">AF10</strain>
    </source>
</reference>
<dbReference type="OrthoDB" id="222879at2"/>
<dbReference type="Pfam" id="PF20091">
    <property type="entry name" value="Abhydrolase_10"/>
    <property type="match status" value="1"/>
</dbReference>
<gene>
    <name evidence="3" type="ORF">GRAN_2240</name>
</gene>
<name>A0A4Q0T874_9BACT</name>
<accession>A0A4Q0T874</accession>
<keyword evidence="1" id="KW-0732">Signal</keyword>
<protein>
    <recommendedName>
        <fullName evidence="2">Alpha/beta hydrolase domain-containing protein</fullName>
    </recommendedName>
</protein>
<proteinExistence type="predicted"/>
<reference evidence="4" key="2">
    <citation type="submission" date="2019-02" db="EMBL/GenBank/DDBJ databases">
        <title>Granulicella sibirica sp. nov., a psychrotolerant acidobacterium isolated from an organic soil layer in forested tundra, West Siberia.</title>
        <authorList>
            <person name="Oshkin I.Y."/>
            <person name="Kulichevskaya I.S."/>
            <person name="Rijpstra W.I.C."/>
            <person name="Sinninghe Damste J.S."/>
            <person name="Rakitin A.L."/>
            <person name="Ravin N.V."/>
            <person name="Dedysh S.N."/>
        </authorList>
    </citation>
    <scope>NUCLEOTIDE SEQUENCE [LARGE SCALE GENOMIC DNA]</scope>
    <source>
        <strain evidence="4">AF10</strain>
    </source>
</reference>
<organism evidence="3 4">
    <name type="scientific">Granulicella sibirica</name>
    <dbReference type="NCBI Taxonomy" id="2479048"/>
    <lineage>
        <taxon>Bacteria</taxon>
        <taxon>Pseudomonadati</taxon>
        <taxon>Acidobacteriota</taxon>
        <taxon>Terriglobia</taxon>
        <taxon>Terriglobales</taxon>
        <taxon>Acidobacteriaceae</taxon>
        <taxon>Granulicella</taxon>
    </lineage>
</organism>
<dbReference type="EMBL" id="RDSM01000001">
    <property type="protein sequence ID" value="RXH58930.1"/>
    <property type="molecule type" value="Genomic_DNA"/>
</dbReference>
<dbReference type="AlphaFoldDB" id="A0A4Q0T874"/>